<dbReference type="InterPro" id="IPR036208">
    <property type="entry name" value="VHL_sf"/>
</dbReference>
<dbReference type="InterPro" id="IPR024053">
    <property type="entry name" value="VHL_beta_dom"/>
</dbReference>
<dbReference type="InterPro" id="IPR037140">
    <property type="entry name" value="VHL_beta_dom_sf"/>
</dbReference>
<protein>
    <submittedName>
        <fullName evidence="4">Protein Vhl</fullName>
    </submittedName>
</protein>
<sequence length="188" mass="22471">MALQIAHNNRGNPHALHPPPAAELVEVFVLFVNTTNRTVDLYWVCDRDTENMYLSLKPFEEVRVNTYNTHTWLFRDYYTGERMHVKSRRIFVPVPMRVPKNPQHPEELCDVRSQVNIHFPMRKLKDTCLWLLARYLNRTSNSPRRLVSNYMIPSTLKQQLFVILTTMESYSRTARIRRRRVREMINNI</sequence>
<dbReference type="Gene3D" id="2.60.40.780">
    <property type="entry name" value="von Hippel-Lindau disease tumour suppressor, beta domain"/>
    <property type="match status" value="1"/>
</dbReference>
<dbReference type="Proteomes" id="UP000001819">
    <property type="component" value="Chromosome 3"/>
</dbReference>
<dbReference type="OMA" id="WFFRDYY"/>
<dbReference type="Pfam" id="PF01847">
    <property type="entry name" value="VHL"/>
    <property type="match status" value="1"/>
</dbReference>
<dbReference type="FunCoup" id="A0A6I8UUU0">
    <property type="interactions" value="122"/>
</dbReference>
<accession>A0A6I8UUU0</accession>
<dbReference type="CDD" id="cd05468">
    <property type="entry name" value="pVHL"/>
    <property type="match status" value="1"/>
</dbReference>
<evidence type="ECO:0000259" key="2">
    <source>
        <dbReference type="Pfam" id="PF01847"/>
    </source>
</evidence>
<organism evidence="3 4">
    <name type="scientific">Drosophila pseudoobscura pseudoobscura</name>
    <name type="common">Fruit fly</name>
    <dbReference type="NCBI Taxonomy" id="46245"/>
    <lineage>
        <taxon>Eukaryota</taxon>
        <taxon>Metazoa</taxon>
        <taxon>Ecdysozoa</taxon>
        <taxon>Arthropoda</taxon>
        <taxon>Hexapoda</taxon>
        <taxon>Insecta</taxon>
        <taxon>Pterygota</taxon>
        <taxon>Neoptera</taxon>
        <taxon>Endopterygota</taxon>
        <taxon>Diptera</taxon>
        <taxon>Brachycera</taxon>
        <taxon>Muscomorpha</taxon>
        <taxon>Ephydroidea</taxon>
        <taxon>Drosophilidae</taxon>
        <taxon>Drosophila</taxon>
        <taxon>Sophophora</taxon>
    </lineage>
</organism>
<dbReference type="RefSeq" id="XP_001361254.2">
    <property type="nucleotide sequence ID" value="XM_001361217.4"/>
</dbReference>
<gene>
    <name evidence="4" type="primary">Vhl</name>
</gene>
<dbReference type="SUPFAM" id="SSF49468">
    <property type="entry name" value="VHL"/>
    <property type="match status" value="1"/>
</dbReference>
<dbReference type="Bgee" id="FBgn0072181">
    <property type="expression patterns" value="Expressed in insect adult head and 2 other cell types or tissues"/>
</dbReference>
<dbReference type="FunFam" id="2.60.40.780:FF:000003">
    <property type="entry name" value="Protein Vhl"/>
    <property type="match status" value="1"/>
</dbReference>
<comment type="similarity">
    <text evidence="1">Belongs to the VHL family.</text>
</comment>
<dbReference type="GeneID" id="4804742"/>
<dbReference type="AlphaFoldDB" id="A0A6I8UUU0"/>
<evidence type="ECO:0000313" key="4">
    <source>
        <dbReference type="RefSeq" id="XP_001361254.2"/>
    </source>
</evidence>
<keyword evidence="3" id="KW-1185">Reference proteome</keyword>
<dbReference type="InterPro" id="IPR022772">
    <property type="entry name" value="VHL_tumour_suppress_b/a_dom"/>
</dbReference>
<dbReference type="KEGG" id="dpo:4804742"/>
<reference evidence="4" key="2">
    <citation type="submission" date="2025-08" db="UniProtKB">
        <authorList>
            <consortium name="RefSeq"/>
        </authorList>
    </citation>
    <scope>IDENTIFICATION</scope>
    <source>
        <strain evidence="4">MV-25-SWS-2005</strain>
        <tissue evidence="4">Whole body</tissue>
    </source>
</reference>
<dbReference type="InParanoid" id="A0A6I8UUU0"/>
<feature type="domain" description="von Hippel-Lindau disease tumour suppressor beta" evidence="2">
    <location>
        <begin position="26"/>
        <end position="94"/>
    </location>
</feature>
<evidence type="ECO:0000256" key="1">
    <source>
        <dbReference type="ARBA" id="ARBA00010057"/>
    </source>
</evidence>
<evidence type="ECO:0000313" key="3">
    <source>
        <dbReference type="Proteomes" id="UP000001819"/>
    </source>
</evidence>
<proteinExistence type="inferred from homology"/>
<reference evidence="3" key="1">
    <citation type="submission" date="2024-06" db="UniProtKB">
        <authorList>
            <consortium name="RefSeq"/>
        </authorList>
    </citation>
    <scope>NUCLEOTIDE SEQUENCE [LARGE SCALE GENOMIC DNA]</scope>
    <source>
        <strain evidence="3">MV2-25</strain>
    </source>
</reference>
<name>A0A6I8UUU0_DROPS</name>